<evidence type="ECO:0000259" key="13">
    <source>
        <dbReference type="PROSITE" id="PS50880"/>
    </source>
</evidence>
<evidence type="ECO:0000256" key="12">
    <source>
        <dbReference type="SAM" id="MobiDB-lite"/>
    </source>
</evidence>
<keyword evidence="5" id="KW-0235">DNA replication</keyword>
<dbReference type="NCBIfam" id="TIGR01391">
    <property type="entry name" value="dnaG"/>
    <property type="match status" value="1"/>
</dbReference>
<organism evidence="14 15">
    <name type="scientific">Flavobacterium sediminilitoris</name>
    <dbReference type="NCBI Taxonomy" id="2024526"/>
    <lineage>
        <taxon>Bacteria</taxon>
        <taxon>Pseudomonadati</taxon>
        <taxon>Bacteroidota</taxon>
        <taxon>Flavobacteriia</taxon>
        <taxon>Flavobacteriales</taxon>
        <taxon>Flavobacteriaceae</taxon>
        <taxon>Flavobacterium</taxon>
    </lineage>
</organism>
<dbReference type="CDD" id="cd03364">
    <property type="entry name" value="TOPRIM_DnaG_primases"/>
    <property type="match status" value="1"/>
</dbReference>
<dbReference type="Proteomes" id="UP000830454">
    <property type="component" value="Chromosome"/>
</dbReference>
<keyword evidence="6" id="KW-0479">Metal-binding</keyword>
<evidence type="ECO:0000256" key="10">
    <source>
        <dbReference type="ARBA" id="ARBA00023125"/>
    </source>
</evidence>
<keyword evidence="1" id="KW-0240">DNA-directed RNA polymerase</keyword>
<dbReference type="PANTHER" id="PTHR30313:SF2">
    <property type="entry name" value="DNA PRIMASE"/>
    <property type="match status" value="1"/>
</dbReference>
<dbReference type="InterPro" id="IPR002694">
    <property type="entry name" value="Znf_CHC2"/>
</dbReference>
<keyword evidence="4" id="KW-0548">Nucleotidyltransferase</keyword>
<keyword evidence="10" id="KW-0238">DNA-binding</keyword>
<evidence type="ECO:0000256" key="2">
    <source>
        <dbReference type="ARBA" id="ARBA00022515"/>
    </source>
</evidence>
<evidence type="ECO:0000313" key="14">
    <source>
        <dbReference type="EMBL" id="UOX32396.1"/>
    </source>
</evidence>
<dbReference type="InterPro" id="IPR006295">
    <property type="entry name" value="DNA_primase_DnaG"/>
</dbReference>
<dbReference type="Gene3D" id="3.90.580.10">
    <property type="entry name" value="Zinc finger, CHC2-type domain"/>
    <property type="match status" value="1"/>
</dbReference>
<reference evidence="14" key="2">
    <citation type="submission" date="2022-04" db="EMBL/GenBank/DDBJ databases">
        <title>Complete Genome Sequence of Flavobacterium sediminilitoris YSM-43, Isolated from a Tidal Sediment.</title>
        <authorList>
            <person name="Lee P.A."/>
        </authorList>
    </citation>
    <scope>NUCLEOTIDE SEQUENCE</scope>
    <source>
        <strain evidence="14">YSM-43</strain>
    </source>
</reference>
<dbReference type="SUPFAM" id="SSF56731">
    <property type="entry name" value="DNA primase core"/>
    <property type="match status" value="1"/>
</dbReference>
<dbReference type="PROSITE" id="PS50880">
    <property type="entry name" value="TOPRIM"/>
    <property type="match status" value="1"/>
</dbReference>
<dbReference type="SMART" id="SM00400">
    <property type="entry name" value="ZnF_CHCC"/>
    <property type="match status" value="1"/>
</dbReference>
<keyword evidence="15" id="KW-1185">Reference proteome</keyword>
<evidence type="ECO:0000256" key="5">
    <source>
        <dbReference type="ARBA" id="ARBA00022705"/>
    </source>
</evidence>
<evidence type="ECO:0000256" key="7">
    <source>
        <dbReference type="ARBA" id="ARBA00022771"/>
    </source>
</evidence>
<dbReference type="InterPro" id="IPR050219">
    <property type="entry name" value="DnaG_primase"/>
</dbReference>
<dbReference type="InterPro" id="IPR013264">
    <property type="entry name" value="DNAG_N"/>
</dbReference>
<evidence type="ECO:0000256" key="3">
    <source>
        <dbReference type="ARBA" id="ARBA00022679"/>
    </source>
</evidence>
<protein>
    <submittedName>
        <fullName evidence="14">DNA primase</fullName>
    </submittedName>
</protein>
<dbReference type="Pfam" id="PF01807">
    <property type="entry name" value="Zn_ribbon_DnaG"/>
    <property type="match status" value="1"/>
</dbReference>
<feature type="compositionally biased region" description="Basic and acidic residues" evidence="12">
    <location>
        <begin position="1089"/>
        <end position="1104"/>
    </location>
</feature>
<proteinExistence type="predicted"/>
<dbReference type="InterPro" id="IPR034151">
    <property type="entry name" value="TOPRIM_DnaG_bac"/>
</dbReference>
<dbReference type="Gene3D" id="3.90.980.10">
    <property type="entry name" value="DNA primase, catalytic core, N-terminal domain"/>
    <property type="match status" value="1"/>
</dbReference>
<dbReference type="RefSeq" id="WP_246915083.1">
    <property type="nucleotide sequence ID" value="NZ_CP090145.1"/>
</dbReference>
<evidence type="ECO:0000256" key="6">
    <source>
        <dbReference type="ARBA" id="ARBA00022723"/>
    </source>
</evidence>
<dbReference type="SUPFAM" id="SSF57783">
    <property type="entry name" value="Zinc beta-ribbon"/>
    <property type="match status" value="1"/>
</dbReference>
<keyword evidence="8" id="KW-0862">Zinc</keyword>
<keyword evidence="2" id="KW-0639">Primosome</keyword>
<dbReference type="EMBL" id="CP090145">
    <property type="protein sequence ID" value="UOX32396.1"/>
    <property type="molecule type" value="Genomic_DNA"/>
</dbReference>
<feature type="region of interest" description="Disordered" evidence="12">
    <location>
        <begin position="1089"/>
        <end position="1117"/>
    </location>
</feature>
<dbReference type="SMART" id="SM00493">
    <property type="entry name" value="TOPRIM"/>
    <property type="match status" value="1"/>
</dbReference>
<evidence type="ECO:0000313" key="15">
    <source>
        <dbReference type="Proteomes" id="UP000830454"/>
    </source>
</evidence>
<evidence type="ECO:0000256" key="4">
    <source>
        <dbReference type="ARBA" id="ARBA00022695"/>
    </source>
</evidence>
<gene>
    <name evidence="14" type="primary">dnaG</name>
    <name evidence="14" type="ORF">LXD69_10060</name>
</gene>
<dbReference type="Pfam" id="PF13155">
    <property type="entry name" value="Toprim_2"/>
    <property type="match status" value="1"/>
</dbReference>
<dbReference type="InterPro" id="IPR036977">
    <property type="entry name" value="DNA_primase_Znf_CHC2"/>
</dbReference>
<feature type="domain" description="Toprim" evidence="13">
    <location>
        <begin position="260"/>
        <end position="349"/>
    </location>
</feature>
<keyword evidence="7" id="KW-0863">Zinc-finger</keyword>
<reference evidence="14" key="1">
    <citation type="submission" date="2021-12" db="EMBL/GenBank/DDBJ databases">
        <authorList>
            <person name="Cha I.-T."/>
            <person name="Lee K.-E."/>
            <person name="Park S.-J."/>
        </authorList>
    </citation>
    <scope>NUCLEOTIDE SEQUENCE</scope>
    <source>
        <strain evidence="14">YSM-43</strain>
    </source>
</reference>
<name>A0ABY4HHT8_9FLAO</name>
<dbReference type="InterPro" id="IPR006171">
    <property type="entry name" value="TOPRIM_dom"/>
</dbReference>
<evidence type="ECO:0000256" key="9">
    <source>
        <dbReference type="ARBA" id="ARBA00022842"/>
    </source>
</evidence>
<dbReference type="InterPro" id="IPR037068">
    <property type="entry name" value="DNA_primase_core_N_sf"/>
</dbReference>
<keyword evidence="3" id="KW-0808">Transferase</keyword>
<evidence type="ECO:0000256" key="11">
    <source>
        <dbReference type="ARBA" id="ARBA00023163"/>
    </source>
</evidence>
<dbReference type="Gene3D" id="3.40.1360.10">
    <property type="match status" value="1"/>
</dbReference>
<evidence type="ECO:0000256" key="1">
    <source>
        <dbReference type="ARBA" id="ARBA00022478"/>
    </source>
</evidence>
<dbReference type="PANTHER" id="PTHR30313">
    <property type="entry name" value="DNA PRIMASE"/>
    <property type="match status" value="1"/>
</dbReference>
<sequence>MYKQESIDRIREADIHTIISNYAVLKKSGSLWECKSPFNPEERSPSFKVSTVKNNFVCYSTQQSGDGLKFVMLIDKCTFIEAVEKIASICNITLEREEETEEVKRKRSEREEHYILMEWASKQYQKSFRNLPSEHWVKQMIIDRDINEETIISFGIGYAKDDWKFLTNILLDNAKFELGKSSGLISVKDSNSYDFFKNRFMFPIHDVNGNVIGFGGRCAEDDPAKENGRKYINSKETLIYSKSKSLYGIFQAKNSIVKSRTAVLVEGYTDVTALHQNGCDMAVASGGTALTDDQCKLIKRFADQVIICRDNDGFKENGEPKAGTKAALEDIDKLLFHGLKVRVVLFPVGEDPDSYSRKIKEECASPSTKRNGNLVAYENIKDYIFDNSQDAVIWKTTFLKNQAANDPDKLSECVNKVCEMLFQIKDDVKHNAYLVECKKLLKQPVAVMKSIITDLSEKAIENFQNATGRNDRATAEDLGLPEGADFEEFKKFRFCTIENACWFQGRSGSFFKGTNYRITPLFHVYGKSDNKRLCEIINEVGSKKLIDFDSSAFVSRNKFDEALINEGFFVSTENFDSKQFTLMKNRILSDFILAFELKTLGWQKEGFFAFANCVYYNGIIKNVNNYGIVQVETDSPDESEYFEEVKHYYSPAFSEIYKHTREDDDPYENDRYFVYKISPVTLNTWMAQMKLVYKEKCIEGICSVFFALFRDLFIKTHAVSPILFLSGEKGSGKSKYAESLASLFTYKQPAFDLNASTIPAFSRRIARTKNAITILEEFNDNIHVTILQSLKGSYDNRGREIGAYSSDNRTKVGKVNSFIVMLGQYLSTWDDNSITSRSIIQHFIKPTENFTQEEIGHYDLLKKWEEQGLTSLIIEILNYRKEVEEHYIKTYTKLYSKYKKELKNFDYQERMLQNYVVIMTPLTVLWEKFTFPFSFEEMEKQFKNAILDSSDMIVESEGLAEFWRTLEYLLDRQPFALLKSGYHFKIDTPLSLKLQGRKQEKDIEWTNDGRKRILYLRLNAVHQLYHKEVSTREGVDVIGENTLRNYFKSKKYFIGSKKSERFEDTATSAYIFDYDMMENAGVVNLVRQKDDPFKKEGEPTKEENVNTNSGDQDDLPF</sequence>
<evidence type="ECO:0000256" key="8">
    <source>
        <dbReference type="ARBA" id="ARBA00022833"/>
    </source>
</evidence>
<keyword evidence="11" id="KW-0804">Transcription</keyword>
<accession>A0ABY4HHT8</accession>
<dbReference type="Pfam" id="PF08275">
    <property type="entry name" value="DNAG_N"/>
    <property type="match status" value="1"/>
</dbReference>
<keyword evidence="9" id="KW-0460">Magnesium</keyword>